<organism evidence="1 2">
    <name type="scientific">Lasiosphaeria hispida</name>
    <dbReference type="NCBI Taxonomy" id="260671"/>
    <lineage>
        <taxon>Eukaryota</taxon>
        <taxon>Fungi</taxon>
        <taxon>Dikarya</taxon>
        <taxon>Ascomycota</taxon>
        <taxon>Pezizomycotina</taxon>
        <taxon>Sordariomycetes</taxon>
        <taxon>Sordariomycetidae</taxon>
        <taxon>Sordariales</taxon>
        <taxon>Lasiosphaeriaceae</taxon>
        <taxon>Lasiosphaeria</taxon>
    </lineage>
</organism>
<dbReference type="EMBL" id="JAUIQD010000005">
    <property type="protein sequence ID" value="KAK3349050.1"/>
    <property type="molecule type" value="Genomic_DNA"/>
</dbReference>
<reference evidence="1" key="2">
    <citation type="submission" date="2023-06" db="EMBL/GenBank/DDBJ databases">
        <authorList>
            <consortium name="Lawrence Berkeley National Laboratory"/>
            <person name="Haridas S."/>
            <person name="Hensen N."/>
            <person name="Bonometti L."/>
            <person name="Westerberg I."/>
            <person name="Brannstrom I.O."/>
            <person name="Guillou S."/>
            <person name="Cros-Aarteil S."/>
            <person name="Calhoun S."/>
            <person name="Kuo A."/>
            <person name="Mondo S."/>
            <person name="Pangilinan J."/>
            <person name="Riley R."/>
            <person name="Labutti K."/>
            <person name="Andreopoulos B."/>
            <person name="Lipzen A."/>
            <person name="Chen C."/>
            <person name="Yanf M."/>
            <person name="Daum C."/>
            <person name="Ng V."/>
            <person name="Clum A."/>
            <person name="Steindorff A."/>
            <person name="Ohm R."/>
            <person name="Martin F."/>
            <person name="Silar P."/>
            <person name="Natvig D."/>
            <person name="Lalanne C."/>
            <person name="Gautier V."/>
            <person name="Ament-Velasquez S.L."/>
            <person name="Kruys A."/>
            <person name="Hutchinson M.I."/>
            <person name="Powell A.J."/>
            <person name="Barry K."/>
            <person name="Miller A.N."/>
            <person name="Grigoriev I.V."/>
            <person name="Debuchy R."/>
            <person name="Gladieux P."/>
            <person name="Thoren M.H."/>
            <person name="Johannesson H."/>
        </authorList>
    </citation>
    <scope>NUCLEOTIDE SEQUENCE</scope>
    <source>
        <strain evidence="1">CBS 955.72</strain>
    </source>
</reference>
<reference evidence="1" key="1">
    <citation type="journal article" date="2023" name="Mol. Phylogenet. Evol.">
        <title>Genome-scale phylogeny and comparative genomics of the fungal order Sordariales.</title>
        <authorList>
            <person name="Hensen N."/>
            <person name="Bonometti L."/>
            <person name="Westerberg I."/>
            <person name="Brannstrom I.O."/>
            <person name="Guillou S."/>
            <person name="Cros-Aarteil S."/>
            <person name="Calhoun S."/>
            <person name="Haridas S."/>
            <person name="Kuo A."/>
            <person name="Mondo S."/>
            <person name="Pangilinan J."/>
            <person name="Riley R."/>
            <person name="LaButti K."/>
            <person name="Andreopoulos B."/>
            <person name="Lipzen A."/>
            <person name="Chen C."/>
            <person name="Yan M."/>
            <person name="Daum C."/>
            <person name="Ng V."/>
            <person name="Clum A."/>
            <person name="Steindorff A."/>
            <person name="Ohm R.A."/>
            <person name="Martin F."/>
            <person name="Silar P."/>
            <person name="Natvig D.O."/>
            <person name="Lalanne C."/>
            <person name="Gautier V."/>
            <person name="Ament-Velasquez S.L."/>
            <person name="Kruys A."/>
            <person name="Hutchinson M.I."/>
            <person name="Powell A.J."/>
            <person name="Barry K."/>
            <person name="Miller A.N."/>
            <person name="Grigoriev I.V."/>
            <person name="Debuchy R."/>
            <person name="Gladieux P."/>
            <person name="Hiltunen Thoren M."/>
            <person name="Johannesson H."/>
        </authorList>
    </citation>
    <scope>NUCLEOTIDE SEQUENCE</scope>
    <source>
        <strain evidence="1">CBS 955.72</strain>
    </source>
</reference>
<name>A0AAJ0HDY9_9PEZI</name>
<keyword evidence="2" id="KW-1185">Reference proteome</keyword>
<dbReference type="AlphaFoldDB" id="A0AAJ0HDY9"/>
<gene>
    <name evidence="1" type="ORF">B0T25DRAFT_547061</name>
</gene>
<sequence length="100" mass="11053">MARPRRSPSHPTHSTIQHKRFRTLSGAGGPTLYAWEKRGEQCDDPSAGLHEVLGINAPRQDRVSLQLSLTCSPLFTDDFVRPRILGNVFFPGLVTSAARV</sequence>
<proteinExistence type="predicted"/>
<protein>
    <submittedName>
        <fullName evidence="1">Uncharacterized protein</fullName>
    </submittedName>
</protein>
<evidence type="ECO:0000313" key="2">
    <source>
        <dbReference type="Proteomes" id="UP001275084"/>
    </source>
</evidence>
<accession>A0AAJ0HDY9</accession>
<evidence type="ECO:0000313" key="1">
    <source>
        <dbReference type="EMBL" id="KAK3349050.1"/>
    </source>
</evidence>
<comment type="caution">
    <text evidence="1">The sequence shown here is derived from an EMBL/GenBank/DDBJ whole genome shotgun (WGS) entry which is preliminary data.</text>
</comment>
<dbReference type="Proteomes" id="UP001275084">
    <property type="component" value="Unassembled WGS sequence"/>
</dbReference>